<dbReference type="GeneID" id="78405843"/>
<dbReference type="AlphaFoldDB" id="A0A413T0K0"/>
<feature type="region of interest" description="Disordered" evidence="1">
    <location>
        <begin position="111"/>
        <end position="139"/>
    </location>
</feature>
<reference evidence="2 3" key="1">
    <citation type="submission" date="2018-08" db="EMBL/GenBank/DDBJ databases">
        <title>A genome reference for cultivated species of the human gut microbiota.</title>
        <authorList>
            <person name="Zou Y."/>
            <person name="Xue W."/>
            <person name="Luo G."/>
        </authorList>
    </citation>
    <scope>NUCLEOTIDE SEQUENCE [LARGE SCALE GENOMIC DNA]</scope>
    <source>
        <strain evidence="2 3">AM42-38</strain>
    </source>
</reference>
<sequence length="599" mass="65635">MTVKKQLHPLVWAFFMSCSLGIVSCVDSKYDLDKDIDMTVNVGGEYLTIPAGGTEQALLSTIIEVEKDDMLQPDENTREYHLTKKETITGSEFKVNPVMADAVDETGSPISAVTPEDFPSSGDKFDVSPKDESSTTKVSSTISVEDDVKALKWVNGTAPSKMNIQMDLTPGFQYDAITLTNIRIEFPEVLKLENTSSTGKLENNVLTIDKHVINSSSSAEGESAWTIELAVKGYNLEAKTGVSGANPIENGKISINDDVLVKMTVSVNGVQSNQTIKKLEIVPHITLDEMEIGEICGRIDPEINIDPTKFTLDDLPDFLSDDATELDIKNPVFSLNTNNPIGAPILTNLVMKSFKNGQKDPIAEVTVNDIELAKNTGEDGDRRVVIAREEGDYQADEVAVVPNLNDLIKKIPDYIEVSMEPRVDSENFYELEVKDYQINDGLCDVDIPLTFGSNLLIVYNDSIKDLQKDLEDLDIISFKKAVVTLTAASTIPLKMTLNADDVDIKDKAGRPIENIKVSIGEGKETVNPSTDGTTEAESEVEIILESDNAFDTLSRIDRICFKLKADSKESSGVPLKDTQWIQVKKSALQVPGGVNIDLN</sequence>
<feature type="compositionally biased region" description="Basic and acidic residues" evidence="1">
    <location>
        <begin position="123"/>
        <end position="134"/>
    </location>
</feature>
<organism evidence="2 3">
    <name type="scientific">Phocaeicola coprophilus</name>
    <dbReference type="NCBI Taxonomy" id="387090"/>
    <lineage>
        <taxon>Bacteria</taxon>
        <taxon>Pseudomonadati</taxon>
        <taxon>Bacteroidota</taxon>
        <taxon>Bacteroidia</taxon>
        <taxon>Bacteroidales</taxon>
        <taxon>Bacteroidaceae</taxon>
        <taxon>Phocaeicola</taxon>
    </lineage>
</organism>
<gene>
    <name evidence="2" type="ORF">DW921_07210</name>
</gene>
<dbReference type="EMBL" id="QSFT01000012">
    <property type="protein sequence ID" value="RHA76081.1"/>
    <property type="molecule type" value="Genomic_DNA"/>
</dbReference>
<evidence type="ECO:0000256" key="1">
    <source>
        <dbReference type="SAM" id="MobiDB-lite"/>
    </source>
</evidence>
<dbReference type="Proteomes" id="UP000283855">
    <property type="component" value="Unassembled WGS sequence"/>
</dbReference>
<comment type="caution">
    <text evidence="2">The sequence shown here is derived from an EMBL/GenBank/DDBJ whole genome shotgun (WGS) entry which is preliminary data.</text>
</comment>
<name>A0A413T0K0_9BACT</name>
<dbReference type="RefSeq" id="WP_118400329.1">
    <property type="nucleotide sequence ID" value="NZ_CABJGD010000012.1"/>
</dbReference>
<evidence type="ECO:0000313" key="3">
    <source>
        <dbReference type="Proteomes" id="UP000283855"/>
    </source>
</evidence>
<dbReference type="PROSITE" id="PS51257">
    <property type="entry name" value="PROKAR_LIPOPROTEIN"/>
    <property type="match status" value="1"/>
</dbReference>
<accession>A0A413T0K0</accession>
<evidence type="ECO:0000313" key="2">
    <source>
        <dbReference type="EMBL" id="RHA76081.1"/>
    </source>
</evidence>
<protein>
    <submittedName>
        <fullName evidence="2">Uncharacterized protein</fullName>
    </submittedName>
</protein>
<proteinExistence type="predicted"/>